<dbReference type="RefSeq" id="WP_053393905.1">
    <property type="nucleotide sequence ID" value="NZ_LHPJ01000001.1"/>
</dbReference>
<keyword evidence="3" id="KW-1185">Reference proteome</keyword>
<dbReference type="OrthoDB" id="6522758at2"/>
<dbReference type="Proteomes" id="UP000037515">
    <property type="component" value="Unassembled WGS sequence"/>
</dbReference>
<dbReference type="AlphaFoldDB" id="A0A0M0HUT9"/>
<organism evidence="2 3">
    <name type="scientific">Vibrio nereis</name>
    <dbReference type="NCBI Taxonomy" id="693"/>
    <lineage>
        <taxon>Bacteria</taxon>
        <taxon>Pseudomonadati</taxon>
        <taxon>Pseudomonadota</taxon>
        <taxon>Gammaproteobacteria</taxon>
        <taxon>Vibrionales</taxon>
        <taxon>Vibrionaceae</taxon>
        <taxon>Vibrio</taxon>
    </lineage>
</organism>
<evidence type="ECO:0000313" key="2">
    <source>
        <dbReference type="EMBL" id="KOO05393.1"/>
    </source>
</evidence>
<keyword evidence="1" id="KW-0812">Transmembrane</keyword>
<evidence type="ECO:0000256" key="1">
    <source>
        <dbReference type="SAM" id="Phobius"/>
    </source>
</evidence>
<protein>
    <recommendedName>
        <fullName evidence="4">Zinc ABC transporter permease</fullName>
    </recommendedName>
</protein>
<keyword evidence="1" id="KW-0472">Membrane</keyword>
<feature type="transmembrane region" description="Helical" evidence="1">
    <location>
        <begin position="53"/>
        <end position="72"/>
    </location>
</feature>
<dbReference type="Pfam" id="PF11086">
    <property type="entry name" value="DUF2878"/>
    <property type="match status" value="1"/>
</dbReference>
<evidence type="ECO:0000313" key="3">
    <source>
        <dbReference type="Proteomes" id="UP000037515"/>
    </source>
</evidence>
<keyword evidence="1" id="KW-1133">Transmembrane helix</keyword>
<comment type="caution">
    <text evidence="2">The sequence shown here is derived from an EMBL/GenBank/DDBJ whole genome shotgun (WGS) entry which is preliminary data.</text>
</comment>
<dbReference type="EMBL" id="LHPJ01000001">
    <property type="protein sequence ID" value="KOO05393.1"/>
    <property type="molecule type" value="Genomic_DNA"/>
</dbReference>
<dbReference type="PATRIC" id="fig|693.5.peg.188"/>
<reference evidence="3" key="1">
    <citation type="submission" date="2015-08" db="EMBL/GenBank/DDBJ databases">
        <title>Vibrio galatheae sp. nov., a novel member of the Vibrionaceae family isolated from the Solomon Islands.</title>
        <authorList>
            <person name="Giubergia S."/>
            <person name="Machado H."/>
            <person name="Mateiu R.V."/>
            <person name="Gram L."/>
        </authorList>
    </citation>
    <scope>NUCLEOTIDE SEQUENCE [LARGE SCALE GENOMIC DNA]</scope>
    <source>
        <strain evidence="3">DSM 19584</strain>
    </source>
</reference>
<feature type="transmembrane region" description="Helical" evidence="1">
    <location>
        <begin position="78"/>
        <end position="96"/>
    </location>
</feature>
<feature type="transmembrane region" description="Helical" evidence="1">
    <location>
        <begin position="29"/>
        <end position="46"/>
    </location>
</feature>
<dbReference type="InterPro" id="IPR021306">
    <property type="entry name" value="DUF2878"/>
</dbReference>
<feature type="transmembrane region" description="Helical" evidence="1">
    <location>
        <begin position="7"/>
        <end position="23"/>
    </location>
</feature>
<gene>
    <name evidence="2" type="ORF">AKJ17_00925</name>
</gene>
<feature type="transmembrane region" description="Helical" evidence="1">
    <location>
        <begin position="136"/>
        <end position="159"/>
    </location>
</feature>
<name>A0A0M0HUT9_VIBNE</name>
<sequence length="170" mass="19408">MNTKRFVAYSVWFQCIWFAAVIGNQQLQWLTVVLACCTVLVSLKVDPVKLQHIVGLAILGMLFDLANMYFGLFKFDSIGIPVWLAALWFAFVWYAYFLAQKFYYLPLWGVSLLGGVGGTLSYTAGEKLGVVEFPNGMLATSVIVFVEWMLIFLIIWRVYQYESSKNRLSL</sequence>
<dbReference type="STRING" id="693.AKJ17_00925"/>
<proteinExistence type="predicted"/>
<evidence type="ECO:0008006" key="4">
    <source>
        <dbReference type="Google" id="ProtNLM"/>
    </source>
</evidence>
<accession>A0A0M0HUT9</accession>
<feature type="transmembrane region" description="Helical" evidence="1">
    <location>
        <begin position="103"/>
        <end position="124"/>
    </location>
</feature>